<comment type="caution">
    <text evidence="1">The sequence shown here is derived from an EMBL/GenBank/DDBJ whole genome shotgun (WGS) entry which is preliminary data.</text>
</comment>
<proteinExistence type="predicted"/>
<keyword evidence="2" id="KW-1185">Reference proteome</keyword>
<organism evidence="1 2">
    <name type="scientific">Ambispora leptoticha</name>
    <dbReference type="NCBI Taxonomy" id="144679"/>
    <lineage>
        <taxon>Eukaryota</taxon>
        <taxon>Fungi</taxon>
        <taxon>Fungi incertae sedis</taxon>
        <taxon>Mucoromycota</taxon>
        <taxon>Glomeromycotina</taxon>
        <taxon>Glomeromycetes</taxon>
        <taxon>Archaeosporales</taxon>
        <taxon>Ambisporaceae</taxon>
        <taxon>Ambispora</taxon>
    </lineage>
</organism>
<dbReference type="AlphaFoldDB" id="A0A9N9J9L3"/>
<evidence type="ECO:0000313" key="1">
    <source>
        <dbReference type="EMBL" id="CAG8770141.1"/>
    </source>
</evidence>
<accession>A0A9N9J9L3</accession>
<protein>
    <submittedName>
        <fullName evidence="1">13642_t:CDS:1</fullName>
    </submittedName>
</protein>
<dbReference type="EMBL" id="CAJVPS010051868">
    <property type="protein sequence ID" value="CAG8770141.1"/>
    <property type="molecule type" value="Genomic_DNA"/>
</dbReference>
<reference evidence="1" key="1">
    <citation type="submission" date="2021-06" db="EMBL/GenBank/DDBJ databases">
        <authorList>
            <person name="Kallberg Y."/>
            <person name="Tangrot J."/>
            <person name="Rosling A."/>
        </authorList>
    </citation>
    <scope>NUCLEOTIDE SEQUENCE</scope>
    <source>
        <strain evidence="1">FL130A</strain>
    </source>
</reference>
<dbReference type="Proteomes" id="UP000789508">
    <property type="component" value="Unassembled WGS sequence"/>
</dbReference>
<feature type="non-terminal residue" evidence="1">
    <location>
        <position position="1"/>
    </location>
</feature>
<evidence type="ECO:0000313" key="2">
    <source>
        <dbReference type="Proteomes" id="UP000789508"/>
    </source>
</evidence>
<dbReference type="OrthoDB" id="2435398at2759"/>
<gene>
    <name evidence="1" type="ORF">ALEPTO_LOCUS14100</name>
</gene>
<sequence length="156" mass="17945">IAQSKQSLELIIYIATSFYNMANIKVNSNKSTLTINTKMNNMQITFNQQTIQNIPPDQAFRFLGCKFFRTFSYKPTHIIITDEITAAIQKLQHAKIIDKQAIYIINSVILTRFAYQIQNTFLSSSQLDKITKSYTNLTKHKVEFASTIPSSTLFYN</sequence>
<name>A0A9N9J9L3_9GLOM</name>